<dbReference type="Gene3D" id="1.20.1420.30">
    <property type="entry name" value="NCX, central ion-binding region"/>
    <property type="match status" value="2"/>
</dbReference>
<feature type="transmembrane region" description="Helical" evidence="12">
    <location>
        <begin position="521"/>
        <end position="548"/>
    </location>
</feature>
<gene>
    <name evidence="14" type="ORF">Salat_1661200</name>
</gene>
<dbReference type="Pfam" id="PF01699">
    <property type="entry name" value="Na_Ca_ex"/>
    <property type="match status" value="2"/>
</dbReference>
<evidence type="ECO:0000313" key="15">
    <source>
        <dbReference type="Proteomes" id="UP001293254"/>
    </source>
</evidence>
<dbReference type="GO" id="GO:0016020">
    <property type="term" value="C:membrane"/>
    <property type="evidence" value="ECO:0007669"/>
    <property type="project" value="UniProtKB-SubCell"/>
</dbReference>
<evidence type="ECO:0000256" key="9">
    <source>
        <dbReference type="ARBA" id="ARBA00023136"/>
    </source>
</evidence>
<feature type="transmembrane region" description="Helical" evidence="12">
    <location>
        <begin position="555"/>
        <end position="577"/>
    </location>
</feature>
<evidence type="ECO:0000256" key="5">
    <source>
        <dbReference type="ARBA" id="ARBA00022692"/>
    </source>
</evidence>
<keyword evidence="7 12" id="KW-1133">Transmembrane helix</keyword>
<feature type="domain" description="Sodium/calcium exchanger membrane region" evidence="13">
    <location>
        <begin position="423"/>
        <end position="572"/>
    </location>
</feature>
<feature type="transmembrane region" description="Helical" evidence="12">
    <location>
        <begin position="421"/>
        <end position="438"/>
    </location>
</feature>
<dbReference type="GO" id="GO:0006813">
    <property type="term" value="P:potassium ion transport"/>
    <property type="evidence" value="ECO:0007669"/>
    <property type="project" value="UniProtKB-KW"/>
</dbReference>
<keyword evidence="6" id="KW-0630">Potassium</keyword>
<dbReference type="GO" id="GO:0006814">
    <property type="term" value="P:sodium ion transport"/>
    <property type="evidence" value="ECO:0007669"/>
    <property type="project" value="UniProtKB-KW"/>
</dbReference>
<evidence type="ECO:0000259" key="13">
    <source>
        <dbReference type="Pfam" id="PF01699"/>
    </source>
</evidence>
<feature type="transmembrane region" description="Helical" evidence="12">
    <location>
        <begin position="389"/>
        <end position="409"/>
    </location>
</feature>
<keyword evidence="8" id="KW-0915">Sodium</keyword>
<protein>
    <submittedName>
        <fullName evidence="14">Cation/calcium exchanger 5</fullName>
    </submittedName>
</protein>
<evidence type="ECO:0000256" key="7">
    <source>
        <dbReference type="ARBA" id="ARBA00022989"/>
    </source>
</evidence>
<evidence type="ECO:0000256" key="2">
    <source>
        <dbReference type="ARBA" id="ARBA00022448"/>
    </source>
</evidence>
<dbReference type="InterPro" id="IPR004837">
    <property type="entry name" value="NaCa_Exmemb"/>
</dbReference>
<keyword evidence="5 12" id="KW-0812">Transmembrane</keyword>
<evidence type="ECO:0000256" key="3">
    <source>
        <dbReference type="ARBA" id="ARBA00022449"/>
    </source>
</evidence>
<dbReference type="PANTHER" id="PTHR12266">
    <property type="entry name" value="NA+/CA2+ K+ INDEPENDENT EXCHANGER"/>
    <property type="match status" value="1"/>
</dbReference>
<evidence type="ECO:0000256" key="4">
    <source>
        <dbReference type="ARBA" id="ARBA00022538"/>
    </source>
</evidence>
<evidence type="ECO:0000256" key="11">
    <source>
        <dbReference type="ARBA" id="ARBA00038187"/>
    </source>
</evidence>
<feature type="transmembrane region" description="Helical" evidence="12">
    <location>
        <begin position="163"/>
        <end position="185"/>
    </location>
</feature>
<evidence type="ECO:0000256" key="12">
    <source>
        <dbReference type="SAM" id="Phobius"/>
    </source>
</evidence>
<proteinExistence type="inferred from homology"/>
<feature type="domain" description="Sodium/calcium exchanger membrane region" evidence="13">
    <location>
        <begin position="95"/>
        <end position="236"/>
    </location>
</feature>
<comment type="subcellular location">
    <subcellularLocation>
        <location evidence="1">Membrane</location>
        <topology evidence="1">Multi-pass membrane protein</topology>
    </subcellularLocation>
</comment>
<feature type="transmembrane region" description="Helical" evidence="12">
    <location>
        <begin position="20"/>
        <end position="40"/>
    </location>
</feature>
<keyword evidence="4" id="KW-0633">Potassium transport</keyword>
<evidence type="ECO:0000313" key="14">
    <source>
        <dbReference type="EMBL" id="KAK4424676.1"/>
    </source>
</evidence>
<reference evidence="14" key="1">
    <citation type="submission" date="2020-06" db="EMBL/GenBank/DDBJ databases">
        <authorList>
            <person name="Li T."/>
            <person name="Hu X."/>
            <person name="Zhang T."/>
            <person name="Song X."/>
            <person name="Zhang H."/>
            <person name="Dai N."/>
            <person name="Sheng W."/>
            <person name="Hou X."/>
            <person name="Wei L."/>
        </authorList>
    </citation>
    <scope>NUCLEOTIDE SEQUENCE</scope>
    <source>
        <strain evidence="14">3651</strain>
        <tissue evidence="14">Leaf</tissue>
    </source>
</reference>
<feature type="transmembrane region" description="Helical" evidence="12">
    <location>
        <begin position="353"/>
        <end position="369"/>
    </location>
</feature>
<evidence type="ECO:0000256" key="6">
    <source>
        <dbReference type="ARBA" id="ARBA00022958"/>
    </source>
</evidence>
<keyword evidence="10" id="KW-0406">Ion transport</keyword>
<feature type="transmembrane region" description="Helical" evidence="12">
    <location>
        <begin position="444"/>
        <end position="465"/>
    </location>
</feature>
<comment type="caution">
    <text evidence="14">The sequence shown here is derived from an EMBL/GenBank/DDBJ whole genome shotgun (WGS) entry which is preliminary data.</text>
</comment>
<dbReference type="GO" id="GO:0015297">
    <property type="term" value="F:antiporter activity"/>
    <property type="evidence" value="ECO:0007669"/>
    <property type="project" value="UniProtKB-KW"/>
</dbReference>
<keyword evidence="2" id="KW-0813">Transport</keyword>
<reference evidence="14" key="2">
    <citation type="journal article" date="2024" name="Plant">
        <title>Genomic evolution and insights into agronomic trait innovations of Sesamum species.</title>
        <authorList>
            <person name="Miao H."/>
            <person name="Wang L."/>
            <person name="Qu L."/>
            <person name="Liu H."/>
            <person name="Sun Y."/>
            <person name="Le M."/>
            <person name="Wang Q."/>
            <person name="Wei S."/>
            <person name="Zheng Y."/>
            <person name="Lin W."/>
            <person name="Duan Y."/>
            <person name="Cao H."/>
            <person name="Xiong S."/>
            <person name="Wang X."/>
            <person name="Wei L."/>
            <person name="Li C."/>
            <person name="Ma Q."/>
            <person name="Ju M."/>
            <person name="Zhao R."/>
            <person name="Li G."/>
            <person name="Mu C."/>
            <person name="Tian Q."/>
            <person name="Mei H."/>
            <person name="Zhang T."/>
            <person name="Gao T."/>
            <person name="Zhang H."/>
        </authorList>
    </citation>
    <scope>NUCLEOTIDE SEQUENCE</scope>
    <source>
        <strain evidence="14">3651</strain>
    </source>
</reference>
<keyword evidence="9 12" id="KW-0472">Membrane</keyword>
<sequence length="579" mass="63693">MAFNFIVSDIACSRVLKITVIPLILLATLLFFLLLPFPSISPSESPLFPHRSLLISPIPRCSPSNLTSSDGLFNYSSFHFCLFAGNPFLSVPFLALILLFQFYILVKTAQDRFSVVVTKLSTHLKLSPSMGAVTLLALGNGAPDVFASVAAVRGGQPRTGFGAILSAGTFVSAFVVGFVAIYAAPFAVDPAPFIRDVLFYLTAALFLFYVYLSAEIFLWQAVGFVCFYIFFVGIVFSMDLGYNGITGEKGKSSGGGGEVELVENWEKRVQKELEMDCENGEISSRLEVKRKPSTQVIIFNMRATTIYWNLTVMFALICQQPCLRYISRTWKVPVSVLLKLTVPETSPSEWSRFYRSANIALCPLALLYSCKSFMPLDHPIVFLLPNTHFPLWLIVLCGSCSLSILHYIVEKEPPKTEQIPAVIIAFVMSVFWISTIAGELLNCLAALGVLLHLPSALLGLTVLAWGNSVGDLVADVAVAKAGQPAMAMAGCFAGPMFNMLFGLGTALVIQTADVFPEAYQLHFHTSIVVAFVFLLLSLMGSLLVVTWYRFRVPRFWGFCLVSLYIIFIAVSLVIARFSF</sequence>
<dbReference type="Proteomes" id="UP001293254">
    <property type="component" value="Unassembled WGS sequence"/>
</dbReference>
<dbReference type="InterPro" id="IPR051359">
    <property type="entry name" value="CaCA_antiporter"/>
</dbReference>
<keyword evidence="10" id="KW-0739">Sodium transport</keyword>
<dbReference type="InterPro" id="IPR044880">
    <property type="entry name" value="NCX_ion-bd_dom_sf"/>
</dbReference>
<dbReference type="AlphaFoldDB" id="A0AAE1Y6L6"/>
<dbReference type="EMBL" id="JACGWO010000006">
    <property type="protein sequence ID" value="KAK4424676.1"/>
    <property type="molecule type" value="Genomic_DNA"/>
</dbReference>
<organism evidence="14 15">
    <name type="scientific">Sesamum alatum</name>
    <dbReference type="NCBI Taxonomy" id="300844"/>
    <lineage>
        <taxon>Eukaryota</taxon>
        <taxon>Viridiplantae</taxon>
        <taxon>Streptophyta</taxon>
        <taxon>Embryophyta</taxon>
        <taxon>Tracheophyta</taxon>
        <taxon>Spermatophyta</taxon>
        <taxon>Magnoliopsida</taxon>
        <taxon>eudicotyledons</taxon>
        <taxon>Gunneridae</taxon>
        <taxon>Pentapetalae</taxon>
        <taxon>asterids</taxon>
        <taxon>lamiids</taxon>
        <taxon>Lamiales</taxon>
        <taxon>Pedaliaceae</taxon>
        <taxon>Sesamum</taxon>
    </lineage>
</organism>
<dbReference type="GO" id="GO:0008324">
    <property type="term" value="F:monoatomic cation transmembrane transporter activity"/>
    <property type="evidence" value="ECO:0007669"/>
    <property type="project" value="TreeGrafter"/>
</dbReference>
<feature type="transmembrane region" description="Helical" evidence="12">
    <location>
        <begin position="88"/>
        <end position="106"/>
    </location>
</feature>
<accession>A0AAE1Y6L6</accession>
<evidence type="ECO:0000256" key="8">
    <source>
        <dbReference type="ARBA" id="ARBA00023053"/>
    </source>
</evidence>
<dbReference type="PANTHER" id="PTHR12266:SF33">
    <property type="entry name" value="CATION_CALCIUM EXCHANGER 5"/>
    <property type="match status" value="1"/>
</dbReference>
<keyword evidence="3" id="KW-0050">Antiport</keyword>
<comment type="similarity">
    <text evidence="11">Belongs to the Ca(2+):cation antiporter (CaCA) (TC 2.A.19) family. Cation/calcium exchanger (CCX) subfamily.</text>
</comment>
<name>A0AAE1Y6L6_9LAMI</name>
<feature type="transmembrane region" description="Helical" evidence="12">
    <location>
        <begin position="486"/>
        <end position="509"/>
    </location>
</feature>
<evidence type="ECO:0000256" key="10">
    <source>
        <dbReference type="ARBA" id="ARBA00023201"/>
    </source>
</evidence>
<evidence type="ECO:0000256" key="1">
    <source>
        <dbReference type="ARBA" id="ARBA00004141"/>
    </source>
</evidence>
<feature type="transmembrane region" description="Helical" evidence="12">
    <location>
        <begin position="197"/>
        <end position="212"/>
    </location>
</feature>
<keyword evidence="15" id="KW-1185">Reference proteome</keyword>
<feature type="transmembrane region" description="Helical" evidence="12">
    <location>
        <begin position="218"/>
        <end position="242"/>
    </location>
</feature>